<dbReference type="PANTHER" id="PTHR21011">
    <property type="entry name" value="MITOCHONDRIAL 28S RIBOSOMAL PROTEIN S6"/>
    <property type="match status" value="1"/>
</dbReference>
<sequence>MQKARQYELIYIVAPESTEEMVADLQTQVEDVVSRFDAKIEKTDNWGKRKLAYDIGSFNEGIYILNLISGPVDKVAEMVSEIERRLRVDDRVIRYLVVRVDEVYRVAERLTSRRSRDRARRRQARGLPPEVAQVESRSDHGSPKNNEESKTETPVEEANNG</sequence>
<dbReference type="AlphaFoldDB" id="A0A381QHZ2"/>
<protein>
    <recommendedName>
        <fullName evidence="4">30S ribosomal protein S6</fullName>
    </recommendedName>
</protein>
<dbReference type="GO" id="GO:0003735">
    <property type="term" value="F:structural constituent of ribosome"/>
    <property type="evidence" value="ECO:0007669"/>
    <property type="project" value="InterPro"/>
</dbReference>
<evidence type="ECO:0008006" key="4">
    <source>
        <dbReference type="Google" id="ProtNLM"/>
    </source>
</evidence>
<organism evidence="3">
    <name type="scientific">marine metagenome</name>
    <dbReference type="NCBI Taxonomy" id="408172"/>
    <lineage>
        <taxon>unclassified sequences</taxon>
        <taxon>metagenomes</taxon>
        <taxon>ecological metagenomes</taxon>
    </lineage>
</organism>
<reference evidence="3" key="1">
    <citation type="submission" date="2018-05" db="EMBL/GenBank/DDBJ databases">
        <authorList>
            <person name="Lanie J.A."/>
            <person name="Ng W.-L."/>
            <person name="Kazmierczak K.M."/>
            <person name="Andrzejewski T.M."/>
            <person name="Davidsen T.M."/>
            <person name="Wayne K.J."/>
            <person name="Tettelin H."/>
            <person name="Glass J.I."/>
            <person name="Rusch D."/>
            <person name="Podicherti R."/>
            <person name="Tsui H.-C.T."/>
            <person name="Winkler M.E."/>
        </authorList>
    </citation>
    <scope>NUCLEOTIDE SEQUENCE</scope>
</reference>
<dbReference type="Pfam" id="PF01250">
    <property type="entry name" value="Ribosomal_S6"/>
    <property type="match status" value="1"/>
</dbReference>
<dbReference type="SUPFAM" id="SSF54995">
    <property type="entry name" value="Ribosomal protein S6"/>
    <property type="match status" value="1"/>
</dbReference>
<dbReference type="NCBIfam" id="TIGR00166">
    <property type="entry name" value="S6"/>
    <property type="match status" value="1"/>
</dbReference>
<comment type="similarity">
    <text evidence="1">Belongs to the bacterial ribosomal protein bS6 family.</text>
</comment>
<dbReference type="GO" id="GO:0005840">
    <property type="term" value="C:ribosome"/>
    <property type="evidence" value="ECO:0007669"/>
    <property type="project" value="InterPro"/>
</dbReference>
<dbReference type="PANTHER" id="PTHR21011:SF1">
    <property type="entry name" value="SMALL RIBOSOMAL SUBUNIT PROTEIN BS6M"/>
    <property type="match status" value="1"/>
</dbReference>
<dbReference type="InterPro" id="IPR014717">
    <property type="entry name" value="Transl_elong_EF1B/ribsomal_bS6"/>
</dbReference>
<dbReference type="InterPro" id="IPR000529">
    <property type="entry name" value="Ribosomal_bS6"/>
</dbReference>
<dbReference type="CDD" id="cd00473">
    <property type="entry name" value="bS6"/>
    <property type="match status" value="1"/>
</dbReference>
<dbReference type="Gene3D" id="3.30.70.60">
    <property type="match status" value="1"/>
</dbReference>
<dbReference type="EMBL" id="UINC01001310">
    <property type="protein sequence ID" value="SUZ77273.1"/>
    <property type="molecule type" value="Genomic_DNA"/>
</dbReference>
<dbReference type="HAMAP" id="MF_00360">
    <property type="entry name" value="Ribosomal_bS6"/>
    <property type="match status" value="1"/>
</dbReference>
<accession>A0A381QHZ2</accession>
<feature type="region of interest" description="Disordered" evidence="2">
    <location>
        <begin position="114"/>
        <end position="161"/>
    </location>
</feature>
<proteinExistence type="inferred from homology"/>
<evidence type="ECO:0000313" key="3">
    <source>
        <dbReference type="EMBL" id="SUZ77273.1"/>
    </source>
</evidence>
<name>A0A381QHZ2_9ZZZZ</name>
<dbReference type="GO" id="GO:0070181">
    <property type="term" value="F:small ribosomal subunit rRNA binding"/>
    <property type="evidence" value="ECO:0007669"/>
    <property type="project" value="TreeGrafter"/>
</dbReference>
<gene>
    <name evidence="3" type="ORF">METZ01_LOCUS30127</name>
</gene>
<dbReference type="InterPro" id="IPR020814">
    <property type="entry name" value="Ribosomal_S6_plastid/chlpt"/>
</dbReference>
<dbReference type="GO" id="GO:0006412">
    <property type="term" value="P:translation"/>
    <property type="evidence" value="ECO:0007669"/>
    <property type="project" value="InterPro"/>
</dbReference>
<dbReference type="GO" id="GO:0005737">
    <property type="term" value="C:cytoplasm"/>
    <property type="evidence" value="ECO:0007669"/>
    <property type="project" value="UniProtKB-ARBA"/>
</dbReference>
<evidence type="ECO:0000256" key="1">
    <source>
        <dbReference type="ARBA" id="ARBA00009512"/>
    </source>
</evidence>
<dbReference type="InterPro" id="IPR035980">
    <property type="entry name" value="Ribosomal_bS6_sf"/>
</dbReference>
<feature type="compositionally biased region" description="Basic and acidic residues" evidence="2">
    <location>
        <begin position="136"/>
        <end position="153"/>
    </location>
</feature>
<feature type="compositionally biased region" description="Basic residues" evidence="2">
    <location>
        <begin position="114"/>
        <end position="124"/>
    </location>
</feature>
<evidence type="ECO:0000256" key="2">
    <source>
        <dbReference type="SAM" id="MobiDB-lite"/>
    </source>
</evidence>